<keyword evidence="1" id="KW-0812">Transmembrane</keyword>
<gene>
    <name evidence="2" type="ORF">C1I95_13520</name>
</gene>
<dbReference type="Proteomes" id="UP000248924">
    <property type="component" value="Unassembled WGS sequence"/>
</dbReference>
<dbReference type="EMBL" id="POTY01000070">
    <property type="protein sequence ID" value="PZG18496.1"/>
    <property type="molecule type" value="Genomic_DNA"/>
</dbReference>
<dbReference type="OrthoDB" id="3292634at2"/>
<evidence type="ECO:0000313" key="2">
    <source>
        <dbReference type="EMBL" id="PZG18496.1"/>
    </source>
</evidence>
<sequence>MEVSAEPSAGRDAVPPARPTWSVGARLLAAAAILVLALGAAAVAVILSDPHRLGLVFTGGGQPVAPAATGPAEPGGTNGLGGAARAAVESREEAGSAPRDGRPQAAFELVDGVTRFDLRVVDLGEELYRIGSPAESGARPRPELAGDLVRLRMERTRDAPGAVEVLLNARVSWAVRITGGATERRLDLSSARLSGLELAGGATRTELRLPPVDGAVVVRVTGGVNVFDVTVAGGRPVRVRAAAGAGAIVLYDERRDGVAAGTVLGSPGWDRSADRIFLDLVAGVNVLTVRPG</sequence>
<protein>
    <submittedName>
        <fullName evidence="2">Uncharacterized protein</fullName>
    </submittedName>
</protein>
<organism evidence="2 3">
    <name type="scientific">Micromonospora craterilacus</name>
    <dbReference type="NCBI Taxonomy" id="1655439"/>
    <lineage>
        <taxon>Bacteria</taxon>
        <taxon>Bacillati</taxon>
        <taxon>Actinomycetota</taxon>
        <taxon>Actinomycetes</taxon>
        <taxon>Micromonosporales</taxon>
        <taxon>Micromonosporaceae</taxon>
        <taxon>Micromonospora</taxon>
    </lineage>
</organism>
<keyword evidence="1" id="KW-1133">Transmembrane helix</keyword>
<feature type="transmembrane region" description="Helical" evidence="1">
    <location>
        <begin position="27"/>
        <end position="47"/>
    </location>
</feature>
<comment type="caution">
    <text evidence="2">The sequence shown here is derived from an EMBL/GenBank/DDBJ whole genome shotgun (WGS) entry which is preliminary data.</text>
</comment>
<proteinExistence type="predicted"/>
<evidence type="ECO:0000313" key="3">
    <source>
        <dbReference type="Proteomes" id="UP000248924"/>
    </source>
</evidence>
<accession>A0A2W2E2L0</accession>
<dbReference type="AlphaFoldDB" id="A0A2W2E2L0"/>
<reference evidence="2 3" key="1">
    <citation type="submission" date="2018-01" db="EMBL/GenBank/DDBJ databases">
        <title>Draft genome sequence of Jishengella sp. NA12.</title>
        <authorList>
            <person name="Sahin N."/>
            <person name="Ay H."/>
            <person name="Saygin H."/>
        </authorList>
    </citation>
    <scope>NUCLEOTIDE SEQUENCE [LARGE SCALE GENOMIC DNA]</scope>
    <source>
        <strain evidence="2 3">NA12</strain>
    </source>
</reference>
<keyword evidence="1" id="KW-0472">Membrane</keyword>
<name>A0A2W2E2L0_9ACTN</name>
<evidence type="ECO:0000256" key="1">
    <source>
        <dbReference type="SAM" id="Phobius"/>
    </source>
</evidence>
<keyword evidence="3" id="KW-1185">Reference proteome</keyword>